<evidence type="ECO:0000256" key="3">
    <source>
        <dbReference type="ARBA" id="ARBA00022827"/>
    </source>
</evidence>
<evidence type="ECO:0000259" key="6">
    <source>
        <dbReference type="Pfam" id="PF01266"/>
    </source>
</evidence>
<dbReference type="Gene3D" id="3.30.9.10">
    <property type="entry name" value="D-Amino Acid Oxidase, subunit A, domain 2"/>
    <property type="match status" value="1"/>
</dbReference>
<dbReference type="PANTHER" id="PTHR43104">
    <property type="entry name" value="L-2-HYDROXYGLUTARATE DEHYDROGENASE, MITOCHONDRIAL"/>
    <property type="match status" value="1"/>
</dbReference>
<dbReference type="Proteomes" id="UP001347146">
    <property type="component" value="Unassembled WGS sequence"/>
</dbReference>
<evidence type="ECO:0000256" key="5">
    <source>
        <dbReference type="ARBA" id="ARBA00037941"/>
    </source>
</evidence>
<comment type="cofactor">
    <cofactor evidence="1">
        <name>FAD</name>
        <dbReference type="ChEBI" id="CHEBI:57692"/>
    </cofactor>
</comment>
<organism evidence="7 8">
    <name type="scientific">Gordonia sesuvii</name>
    <dbReference type="NCBI Taxonomy" id="3116777"/>
    <lineage>
        <taxon>Bacteria</taxon>
        <taxon>Bacillati</taxon>
        <taxon>Actinomycetota</taxon>
        <taxon>Actinomycetes</taxon>
        <taxon>Mycobacteriales</taxon>
        <taxon>Gordoniaceae</taxon>
        <taxon>Gordonia</taxon>
    </lineage>
</organism>
<reference evidence="7 8" key="1">
    <citation type="submission" date="2024-01" db="EMBL/GenBank/DDBJ databases">
        <title>Draft genome sequence of Gordonia sp. LSe1-13.</title>
        <authorList>
            <person name="Suphannarot A."/>
            <person name="Mingma R."/>
        </authorList>
    </citation>
    <scope>NUCLEOTIDE SEQUENCE [LARGE SCALE GENOMIC DNA]</scope>
    <source>
        <strain evidence="7 8">LSe1-13</strain>
    </source>
</reference>
<gene>
    <name evidence="7" type="ORF">VZC37_07985</name>
</gene>
<keyword evidence="2" id="KW-0285">Flavoprotein</keyword>
<protein>
    <submittedName>
        <fullName evidence="7">NAD(P)/FAD-dependent oxidoreductase</fullName>
    </submittedName>
</protein>
<evidence type="ECO:0000256" key="1">
    <source>
        <dbReference type="ARBA" id="ARBA00001974"/>
    </source>
</evidence>
<dbReference type="InterPro" id="IPR036188">
    <property type="entry name" value="FAD/NAD-bd_sf"/>
</dbReference>
<feature type="domain" description="FAD dependent oxidoreductase" evidence="6">
    <location>
        <begin position="5"/>
        <end position="365"/>
    </location>
</feature>
<proteinExistence type="inferred from homology"/>
<dbReference type="PANTHER" id="PTHR43104:SF4">
    <property type="entry name" value="L-2-HYDROXYGLUTARATE DEHYDROGENASE, MITOCHONDRIAL"/>
    <property type="match status" value="1"/>
</dbReference>
<dbReference type="InterPro" id="IPR006076">
    <property type="entry name" value="FAD-dep_OxRdtase"/>
</dbReference>
<accession>A0ABU7MAY9</accession>
<sequence>MDTVDVVVVRAGVVGLAIGRRLALDGLDVIVVEAEDDIGTQTSSRNSEVIHAGIYYPRGSHMASACVRGRDLLYRYCEDRGVAHQRIGKLIVATSSAQLPELARISVRARGNGVDDLKVLYETELHDLEPDVHGVAGLLSPSTGIVDAHSLMRSLRRDLEEAGGSVAVCSRLTGGSVRQSPVVDVNDSTVACRWVINCAGLGAWDVARSLQGFPAEHVPPRHLAKGNYFRQASGTAPFGRLVYPIPIEGGLGIHLTLDLDGRARFGPDVEWIDDLDPHAAPYAVDPQRADLFAAEIRQYWPELADDALVPDYAGVRPKLSGPGEPARDFLLQGPADHGVAGLINMFGIESPGLTSCLALADDVAATVTANPLR</sequence>
<comment type="caution">
    <text evidence="7">The sequence shown here is derived from an EMBL/GenBank/DDBJ whole genome shotgun (WGS) entry which is preliminary data.</text>
</comment>
<keyword evidence="3" id="KW-0274">FAD</keyword>
<name>A0ABU7MAY9_9ACTN</name>
<keyword evidence="4" id="KW-0560">Oxidoreductase</keyword>
<comment type="similarity">
    <text evidence="5">Belongs to the L2HGDH family.</text>
</comment>
<dbReference type="Gene3D" id="3.50.50.60">
    <property type="entry name" value="FAD/NAD(P)-binding domain"/>
    <property type="match status" value="1"/>
</dbReference>
<evidence type="ECO:0000256" key="4">
    <source>
        <dbReference type="ARBA" id="ARBA00023002"/>
    </source>
</evidence>
<dbReference type="Pfam" id="PF01266">
    <property type="entry name" value="DAO"/>
    <property type="match status" value="1"/>
</dbReference>
<evidence type="ECO:0000256" key="2">
    <source>
        <dbReference type="ARBA" id="ARBA00022630"/>
    </source>
</evidence>
<evidence type="ECO:0000313" key="7">
    <source>
        <dbReference type="EMBL" id="MEE3850270.1"/>
    </source>
</evidence>
<dbReference type="EMBL" id="JAZDUF010000002">
    <property type="protein sequence ID" value="MEE3850270.1"/>
    <property type="molecule type" value="Genomic_DNA"/>
</dbReference>
<keyword evidence="8" id="KW-1185">Reference proteome</keyword>
<dbReference type="RefSeq" id="WP_330431941.1">
    <property type="nucleotide sequence ID" value="NZ_JAZDUF010000002.1"/>
</dbReference>
<evidence type="ECO:0000313" key="8">
    <source>
        <dbReference type="Proteomes" id="UP001347146"/>
    </source>
</evidence>
<dbReference type="SUPFAM" id="SSF51905">
    <property type="entry name" value="FAD/NAD(P)-binding domain"/>
    <property type="match status" value="1"/>
</dbReference>